<evidence type="ECO:0000313" key="2">
    <source>
        <dbReference type="Proteomes" id="UP000198729"/>
    </source>
</evidence>
<dbReference type="EMBL" id="FMWO01000040">
    <property type="protein sequence ID" value="SCZ85034.1"/>
    <property type="molecule type" value="Genomic_DNA"/>
</dbReference>
<accession>A0A1G5SCV5</accession>
<protein>
    <submittedName>
        <fullName evidence="1">Uncharacterized protein</fullName>
    </submittedName>
</protein>
<dbReference type="STRING" id="51642.NSMM_330054"/>
<keyword evidence="2" id="KW-1185">Reference proteome</keyword>
<dbReference type="AlphaFoldDB" id="A0A1G5SCV5"/>
<name>A0A1G5SCV5_9PROT</name>
<gene>
    <name evidence="1" type="ORF">NSMM_330054</name>
</gene>
<evidence type="ECO:0000313" key="1">
    <source>
        <dbReference type="EMBL" id="SCZ85034.1"/>
    </source>
</evidence>
<sequence length="113" mass="12293">MKNHILTWALSVLSAVIIGAAWMHTHPVQKFVTIDLTGLFSESAVTFAQRKDESALIEAQAQAIRIDMALQQLANSCGCFVLNSASIAKRPDGANSGNIADMTSWVKSYLEQK</sequence>
<reference evidence="1 2" key="1">
    <citation type="submission" date="2016-10" db="EMBL/GenBank/DDBJ databases">
        <authorList>
            <person name="de Groot N.N."/>
        </authorList>
    </citation>
    <scope>NUCLEOTIDE SEQUENCE [LARGE SCALE GENOMIC DNA]</scope>
    <source>
        <strain evidence="1">1</strain>
    </source>
</reference>
<proteinExistence type="predicted"/>
<dbReference type="OrthoDB" id="8548203at2"/>
<organism evidence="1 2">
    <name type="scientific">Nitrosomonas mobilis</name>
    <dbReference type="NCBI Taxonomy" id="51642"/>
    <lineage>
        <taxon>Bacteria</taxon>
        <taxon>Pseudomonadati</taxon>
        <taxon>Pseudomonadota</taxon>
        <taxon>Betaproteobacteria</taxon>
        <taxon>Nitrosomonadales</taxon>
        <taxon>Nitrosomonadaceae</taxon>
        <taxon>Nitrosomonas</taxon>
    </lineage>
</organism>
<dbReference type="RefSeq" id="WP_090284973.1">
    <property type="nucleotide sequence ID" value="NZ_FMWO01000040.1"/>
</dbReference>
<dbReference type="Proteomes" id="UP000198729">
    <property type="component" value="Unassembled WGS sequence"/>
</dbReference>